<dbReference type="InterPro" id="IPR027417">
    <property type="entry name" value="P-loop_NTPase"/>
</dbReference>
<dbReference type="PATRIC" id="fig|1365257.3.peg.2761"/>
<dbReference type="Pfam" id="PF13614">
    <property type="entry name" value="AAA_31"/>
    <property type="match status" value="1"/>
</dbReference>
<reference evidence="2 3" key="1">
    <citation type="submission" date="2013-07" db="EMBL/GenBank/DDBJ databases">
        <title>Comparative Genomic and Metabolomic Analysis of Twelve Strains of Pseudoalteromonas luteoviolacea.</title>
        <authorList>
            <person name="Vynne N.G."/>
            <person name="Mansson M."/>
            <person name="Gram L."/>
        </authorList>
    </citation>
    <scope>NUCLEOTIDE SEQUENCE [LARGE SCALE GENOMIC DNA]</scope>
    <source>
        <strain evidence="2 3">S4060-1</strain>
    </source>
</reference>
<gene>
    <name evidence="2" type="ORF">N478_20360</name>
</gene>
<feature type="domain" description="AAA" evidence="1">
    <location>
        <begin position="105"/>
        <end position="287"/>
    </location>
</feature>
<protein>
    <submittedName>
        <fullName evidence="2">Chromosome partitioning protein ParA</fullName>
    </submittedName>
</protein>
<dbReference type="InterPro" id="IPR050678">
    <property type="entry name" value="DNA_Partitioning_ATPase"/>
</dbReference>
<accession>A0A167MED2</accession>
<sequence>MTNNAIEQLDDLISISEEFIRLTHTESHKPEEFKKLRLFSTAETEKMVNKSRTTIQRAENDGVISAPAREPNSNHRVGYSLEQINTLRDHFSTLPGREEGDEALVLAIANFKGGCAKTTSTVNLSQYLALEGYKVLVVDMDSQATLTSMFGFIPDMDFNADNTVLPYFNGEKDALDYAVHTTHIPNVHIIPACLELYHAELGAASHISEMTSVEERIDFFKTLRYGIDSIRDNYDVILVDSPPSLGIISVNVLLAADALLVPCACKMYDFSSTTQFFRMVKDYISKLDPDKAYKFIKVVASQYDRREHNQKDFLEVLKGSFGDRMLTTPFLSSSEIAKSAARFETPYEQSKPNRRIIDNMALAFKEVELEILKTWPSKEDKLIELGVLI</sequence>
<dbReference type="SUPFAM" id="SSF52540">
    <property type="entry name" value="P-loop containing nucleoside triphosphate hydrolases"/>
    <property type="match status" value="1"/>
</dbReference>
<dbReference type="CDD" id="cd02042">
    <property type="entry name" value="ParAB_family"/>
    <property type="match status" value="1"/>
</dbReference>
<proteinExistence type="predicted"/>
<name>A0A167MED2_9GAMM</name>
<dbReference type="Proteomes" id="UP000076661">
    <property type="component" value="Unassembled WGS sequence"/>
</dbReference>
<dbReference type="PANTHER" id="PTHR13696">
    <property type="entry name" value="P-LOOP CONTAINING NUCLEOSIDE TRIPHOSPHATE HYDROLASE"/>
    <property type="match status" value="1"/>
</dbReference>
<dbReference type="PANTHER" id="PTHR13696:SF52">
    <property type="entry name" value="PARA FAMILY PROTEIN CT_582"/>
    <property type="match status" value="1"/>
</dbReference>
<dbReference type="Gene3D" id="3.40.50.300">
    <property type="entry name" value="P-loop containing nucleotide triphosphate hydrolases"/>
    <property type="match status" value="1"/>
</dbReference>
<dbReference type="EMBL" id="AUXX01000018">
    <property type="protein sequence ID" value="KZN66255.1"/>
    <property type="molecule type" value="Genomic_DNA"/>
</dbReference>
<dbReference type="AlphaFoldDB" id="A0A167MED2"/>
<comment type="caution">
    <text evidence="2">The sequence shown here is derived from an EMBL/GenBank/DDBJ whole genome shotgun (WGS) entry which is preliminary data.</text>
</comment>
<evidence type="ECO:0000313" key="2">
    <source>
        <dbReference type="EMBL" id="KZN66255.1"/>
    </source>
</evidence>
<evidence type="ECO:0000259" key="1">
    <source>
        <dbReference type="Pfam" id="PF13614"/>
    </source>
</evidence>
<organism evidence="2 3">
    <name type="scientific">Pseudoalteromonas luteoviolacea S4060-1</name>
    <dbReference type="NCBI Taxonomy" id="1365257"/>
    <lineage>
        <taxon>Bacteria</taxon>
        <taxon>Pseudomonadati</taxon>
        <taxon>Pseudomonadota</taxon>
        <taxon>Gammaproteobacteria</taxon>
        <taxon>Alteromonadales</taxon>
        <taxon>Pseudoalteromonadaceae</taxon>
        <taxon>Pseudoalteromonas</taxon>
    </lineage>
</organism>
<evidence type="ECO:0000313" key="3">
    <source>
        <dbReference type="Proteomes" id="UP000076661"/>
    </source>
</evidence>
<dbReference type="RefSeq" id="WP_063381425.1">
    <property type="nucleotide sequence ID" value="NZ_AUXX01000018.1"/>
</dbReference>
<dbReference type="InterPro" id="IPR025669">
    <property type="entry name" value="AAA_dom"/>
</dbReference>